<name>A0A2W5WU29_9MICO</name>
<organism evidence="2 3">
    <name type="scientific">Xylanimonas oleitrophica</name>
    <dbReference type="NCBI Taxonomy" id="2607479"/>
    <lineage>
        <taxon>Bacteria</taxon>
        <taxon>Bacillati</taxon>
        <taxon>Actinomycetota</taxon>
        <taxon>Actinomycetes</taxon>
        <taxon>Micrococcales</taxon>
        <taxon>Promicromonosporaceae</taxon>
        <taxon>Xylanimonas</taxon>
    </lineage>
</organism>
<feature type="transmembrane region" description="Helical" evidence="1">
    <location>
        <begin position="333"/>
        <end position="354"/>
    </location>
</feature>
<feature type="transmembrane region" description="Helical" evidence="1">
    <location>
        <begin position="408"/>
        <end position="428"/>
    </location>
</feature>
<evidence type="ECO:0000256" key="1">
    <source>
        <dbReference type="SAM" id="Phobius"/>
    </source>
</evidence>
<sequence>MTELRPADWLPLVLPVLVAVAVLVLPGLAVIAATTRLRPWLVAVAPAVSVGLVTVSAILWGFLGFSWNLGAVAVMTLVVAAVAYLLRRVLRADGGEPPASRAQWLWPAGGLVVGGLILAAQTVRAIGAPDNVSQTFDAMFHLNAVQHILESGNGSAFGLVDFTGNTFYPLGWHDVVALVAQLTGLGVPEATTAVNVAVAALVWPAGAAALAAVMLPERAWTGAVAAVVSGAFAAFPFRLLEFGVLYSNFLSFALLPACLALVVRVLGLPFSAPRTTRGEHTVRVLLLLVGASGLALAQPNGLMSLLIMSVPLLLWSATVRVRRLLGQGRRRAAVWVGALALVAVALLAVVWDVVRPPEEAAGWPRYHWGGQALGLALTVSPWSGITAWVVLLLMGAGVAVLCRRPERLWVAGPYAVATLLYVVASSRPVESELRLYLTGVYLNDTQRLAALLPIGAVVVCTLGAVALLDGTLALMRRVRPGLDPRLSQAGALVLGVLLVVGVATSASTDEGVHNTRGTYEPGALLTADERALLERLPELTPPDSVIAGNPLTGASLAYALGERRVTEVHGFTEVPREVLYLDANLDRIDDDPRVCRAVDQADVDYVLDFGTDLVLGWSPAGIDYSGYEDLRPGNHLELVDREGKAALYRIVGC</sequence>
<proteinExistence type="predicted"/>
<reference evidence="2 3" key="1">
    <citation type="submission" date="2018-06" db="EMBL/GenBank/DDBJ databases">
        <title>Whole genome sequencing of a novel hydrocarbon degrading bacterial strain, PW21 isolated from oil contaminated produced water sample.</title>
        <authorList>
            <person name="Nagkirti P."/>
            <person name="Shaikh A."/>
            <person name="Gowdaman V."/>
            <person name="Engineer A.E."/>
            <person name="Dagar S."/>
            <person name="Dhakephalkar P.K."/>
        </authorList>
    </citation>
    <scope>NUCLEOTIDE SEQUENCE [LARGE SCALE GENOMIC DNA]</scope>
    <source>
        <strain evidence="2 3">PW21</strain>
    </source>
</reference>
<feature type="transmembrane region" description="Helical" evidence="1">
    <location>
        <begin position="249"/>
        <end position="268"/>
    </location>
</feature>
<accession>A0A2W5WU29</accession>
<feature type="transmembrane region" description="Helical" evidence="1">
    <location>
        <begin position="12"/>
        <end position="33"/>
    </location>
</feature>
<keyword evidence="1" id="KW-0472">Membrane</keyword>
<feature type="transmembrane region" description="Helical" evidence="1">
    <location>
        <begin position="69"/>
        <end position="90"/>
    </location>
</feature>
<feature type="transmembrane region" description="Helical" evidence="1">
    <location>
        <begin position="448"/>
        <end position="468"/>
    </location>
</feature>
<dbReference type="InterPro" id="IPR046671">
    <property type="entry name" value="DUF6541"/>
</dbReference>
<feature type="transmembrane region" description="Helical" evidence="1">
    <location>
        <begin position="192"/>
        <end position="212"/>
    </location>
</feature>
<gene>
    <name evidence="2" type="ORF">DNL40_05450</name>
</gene>
<keyword evidence="3" id="KW-1185">Reference proteome</keyword>
<feature type="transmembrane region" description="Helical" evidence="1">
    <location>
        <begin position="102"/>
        <end position="123"/>
    </location>
</feature>
<dbReference type="Proteomes" id="UP000248783">
    <property type="component" value="Unassembled WGS sequence"/>
</dbReference>
<keyword evidence="1" id="KW-0812">Transmembrane</keyword>
<feature type="transmembrane region" description="Helical" evidence="1">
    <location>
        <begin position="489"/>
        <end position="506"/>
    </location>
</feature>
<feature type="transmembrane region" description="Helical" evidence="1">
    <location>
        <begin position="280"/>
        <end position="297"/>
    </location>
</feature>
<keyword evidence="1" id="KW-1133">Transmembrane helix</keyword>
<feature type="transmembrane region" description="Helical" evidence="1">
    <location>
        <begin position="303"/>
        <end position="321"/>
    </location>
</feature>
<feature type="transmembrane region" description="Helical" evidence="1">
    <location>
        <begin position="374"/>
        <end position="401"/>
    </location>
</feature>
<dbReference type="EMBL" id="QKWH01000002">
    <property type="protein sequence ID" value="PZR54342.1"/>
    <property type="molecule type" value="Genomic_DNA"/>
</dbReference>
<dbReference type="AlphaFoldDB" id="A0A2W5WU29"/>
<feature type="transmembrane region" description="Helical" evidence="1">
    <location>
        <begin position="219"/>
        <end position="237"/>
    </location>
</feature>
<dbReference type="Pfam" id="PF20176">
    <property type="entry name" value="DUF6541"/>
    <property type="match status" value="1"/>
</dbReference>
<protein>
    <submittedName>
        <fullName evidence="2">Uncharacterized protein</fullName>
    </submittedName>
</protein>
<comment type="caution">
    <text evidence="2">The sequence shown here is derived from an EMBL/GenBank/DDBJ whole genome shotgun (WGS) entry which is preliminary data.</text>
</comment>
<feature type="transmembrane region" description="Helical" evidence="1">
    <location>
        <begin position="40"/>
        <end position="63"/>
    </location>
</feature>
<evidence type="ECO:0000313" key="2">
    <source>
        <dbReference type="EMBL" id="PZR54342.1"/>
    </source>
</evidence>
<dbReference type="RefSeq" id="WP_111250199.1">
    <property type="nucleotide sequence ID" value="NZ_QKWH01000002.1"/>
</dbReference>
<evidence type="ECO:0000313" key="3">
    <source>
        <dbReference type="Proteomes" id="UP000248783"/>
    </source>
</evidence>